<gene>
    <name evidence="7" type="primary">proA</name>
    <name evidence="10" type="ORF">ACFQQG_11465</name>
</gene>
<evidence type="ECO:0000313" key="11">
    <source>
        <dbReference type="Proteomes" id="UP001596445"/>
    </source>
</evidence>
<keyword evidence="5 7" id="KW-0560">Oxidoreductase</keyword>
<dbReference type="FunFam" id="3.40.309.10:FF:000006">
    <property type="entry name" value="Gamma-glutamyl phosphate reductase"/>
    <property type="match status" value="1"/>
</dbReference>
<comment type="function">
    <text evidence="7">Catalyzes the NADPH-dependent reduction of L-glutamate 5-phosphate into L-glutamate 5-semialdehyde and phosphate. The product spontaneously undergoes cyclization to form 1-pyrroline-5-carboxylate.</text>
</comment>
<organism evidence="10 11">
    <name type="scientific">Halovenus salina</name>
    <dbReference type="NCBI Taxonomy" id="1510225"/>
    <lineage>
        <taxon>Archaea</taxon>
        <taxon>Methanobacteriati</taxon>
        <taxon>Methanobacteriota</taxon>
        <taxon>Stenosarchaea group</taxon>
        <taxon>Halobacteria</taxon>
        <taxon>Halobacteriales</taxon>
        <taxon>Haloarculaceae</taxon>
        <taxon>Halovenus</taxon>
    </lineage>
</organism>
<evidence type="ECO:0000256" key="2">
    <source>
        <dbReference type="ARBA" id="ARBA00022605"/>
    </source>
</evidence>
<evidence type="ECO:0000259" key="9">
    <source>
        <dbReference type="Pfam" id="PF00171"/>
    </source>
</evidence>
<dbReference type="InterPro" id="IPR015590">
    <property type="entry name" value="Aldehyde_DH_dom"/>
</dbReference>
<dbReference type="SUPFAM" id="SSF53720">
    <property type="entry name" value="ALDH-like"/>
    <property type="match status" value="1"/>
</dbReference>
<keyword evidence="3 7" id="KW-0641">Proline biosynthesis</keyword>
<dbReference type="PIRSF" id="PIRSF000151">
    <property type="entry name" value="GPR"/>
    <property type="match status" value="1"/>
</dbReference>
<comment type="pathway">
    <text evidence="1 7">Amino-acid biosynthesis; L-proline biosynthesis; L-glutamate 5-semialdehyde from L-glutamate: step 2/2.</text>
</comment>
<dbReference type="GeneID" id="76630707"/>
<dbReference type="GO" id="GO:0005737">
    <property type="term" value="C:cytoplasm"/>
    <property type="evidence" value="ECO:0007669"/>
    <property type="project" value="UniProtKB-SubCell"/>
</dbReference>
<comment type="subcellular location">
    <subcellularLocation>
        <location evidence="7">Cytoplasm</location>
    </subcellularLocation>
</comment>
<comment type="similarity">
    <text evidence="7">Belongs to the gamma-glutamyl phosphate reductase family.</text>
</comment>
<keyword evidence="4 7" id="KW-0521">NADP</keyword>
<dbReference type="Gene3D" id="3.40.309.10">
    <property type="entry name" value="Aldehyde Dehydrogenase, Chain A, domain 2"/>
    <property type="match status" value="1"/>
</dbReference>
<dbReference type="InterPro" id="IPR000965">
    <property type="entry name" value="GPR_dom"/>
</dbReference>
<keyword evidence="7" id="KW-0963">Cytoplasm</keyword>
<dbReference type="EMBL" id="JBHSZI010000001">
    <property type="protein sequence ID" value="MFC7058681.1"/>
    <property type="molecule type" value="Genomic_DNA"/>
</dbReference>
<evidence type="ECO:0000256" key="4">
    <source>
        <dbReference type="ARBA" id="ARBA00022857"/>
    </source>
</evidence>
<dbReference type="Pfam" id="PF00171">
    <property type="entry name" value="Aldedh"/>
    <property type="match status" value="1"/>
</dbReference>
<dbReference type="RefSeq" id="WP_368409426.1">
    <property type="nucleotide sequence ID" value="NZ_CP112972.1"/>
</dbReference>
<keyword evidence="11" id="KW-1185">Reference proteome</keyword>
<evidence type="ECO:0000256" key="6">
    <source>
        <dbReference type="ARBA" id="ARBA00049024"/>
    </source>
</evidence>
<comment type="caution">
    <text evidence="10">The sequence shown here is derived from an EMBL/GenBank/DDBJ whole genome shotgun (WGS) entry which is preliminary data.</text>
</comment>
<evidence type="ECO:0000313" key="10">
    <source>
        <dbReference type="EMBL" id="MFC7058681.1"/>
    </source>
</evidence>
<dbReference type="GO" id="GO:0055129">
    <property type="term" value="P:L-proline biosynthetic process"/>
    <property type="evidence" value="ECO:0007669"/>
    <property type="project" value="UniProtKB-UniRule"/>
</dbReference>
<dbReference type="HAMAP" id="MF_00412">
    <property type="entry name" value="ProA"/>
    <property type="match status" value="1"/>
</dbReference>
<comment type="catalytic activity">
    <reaction evidence="6 7">
        <text>L-glutamate 5-semialdehyde + phosphate + NADP(+) = L-glutamyl 5-phosphate + NADPH + H(+)</text>
        <dbReference type="Rhea" id="RHEA:19541"/>
        <dbReference type="ChEBI" id="CHEBI:15378"/>
        <dbReference type="ChEBI" id="CHEBI:43474"/>
        <dbReference type="ChEBI" id="CHEBI:57783"/>
        <dbReference type="ChEBI" id="CHEBI:58066"/>
        <dbReference type="ChEBI" id="CHEBI:58274"/>
        <dbReference type="ChEBI" id="CHEBI:58349"/>
        <dbReference type="EC" id="1.2.1.41"/>
    </reaction>
</comment>
<dbReference type="CDD" id="cd07079">
    <property type="entry name" value="ALDH_F18-19_ProA-GPR"/>
    <property type="match status" value="1"/>
</dbReference>
<sequence length="443" mass="48082">MTEKSTKAKVTEANEAALELGTRSDSERSASLHRIADAIEDSQEEILDANAEDVREAEEMLASGEYSRALVDRLELSPSKLRSIAEMVRSVADQEDPLGKTFTARRLDEELELYKVAVPIGVIGTVFESRPDALVQIAALSLKSGNAVILKGGSEASSSNRVLFEIIRDAASELPGGWAQLIEAREDVDTMLGMDDSIDLLMPRGSSEFVSYIQDNTSIPVLGHTEGVCHVFVDSEADLSMASEIAYDAKVQYPAVCNAVETLLVHEDVADEFLPDIAGRYRNADVELRGDEATREIIEAKPATTEDWSTEYGDLTLSIKIVEALESAIDHVNTYGSKHTDSIVTAVTERAGTFMRAVDSASVFHNASTRFSDGYRYGLGAEVGISTGKTHARGPVGLEGLTTYKYHLEGSGQTVGVYAGDDANPFLHEEFEGEWNSGRLSEE</sequence>
<dbReference type="AlphaFoldDB" id="A0ABD5VZH7"/>
<dbReference type="Proteomes" id="UP001596445">
    <property type="component" value="Unassembled WGS sequence"/>
</dbReference>
<dbReference type="InterPro" id="IPR016162">
    <property type="entry name" value="Ald_DH_N"/>
</dbReference>
<evidence type="ECO:0000256" key="7">
    <source>
        <dbReference type="HAMAP-Rule" id="MF_00412"/>
    </source>
</evidence>
<dbReference type="Gene3D" id="3.40.605.10">
    <property type="entry name" value="Aldehyde Dehydrogenase, Chain A, domain 1"/>
    <property type="match status" value="1"/>
</dbReference>
<feature type="region of interest" description="Disordered" evidence="8">
    <location>
        <begin position="1"/>
        <end position="29"/>
    </location>
</feature>
<evidence type="ECO:0000256" key="3">
    <source>
        <dbReference type="ARBA" id="ARBA00022650"/>
    </source>
</evidence>
<dbReference type="PANTHER" id="PTHR11063">
    <property type="entry name" value="GLUTAMATE SEMIALDEHYDE DEHYDROGENASE"/>
    <property type="match status" value="1"/>
</dbReference>
<feature type="domain" description="Aldehyde dehydrogenase" evidence="9">
    <location>
        <begin position="2"/>
        <end position="293"/>
    </location>
</feature>
<dbReference type="GO" id="GO:0004350">
    <property type="term" value="F:glutamate-5-semialdehyde dehydrogenase activity"/>
    <property type="evidence" value="ECO:0007669"/>
    <property type="project" value="UniProtKB-UniRule"/>
</dbReference>
<proteinExistence type="inferred from homology"/>
<name>A0ABD5VZH7_9EURY</name>
<reference evidence="10 11" key="1">
    <citation type="journal article" date="2019" name="Int. J. Syst. Evol. Microbiol.">
        <title>The Global Catalogue of Microorganisms (GCM) 10K type strain sequencing project: providing services to taxonomists for standard genome sequencing and annotation.</title>
        <authorList>
            <consortium name="The Broad Institute Genomics Platform"/>
            <consortium name="The Broad Institute Genome Sequencing Center for Infectious Disease"/>
            <person name="Wu L."/>
            <person name="Ma J."/>
        </authorList>
    </citation>
    <scope>NUCLEOTIDE SEQUENCE [LARGE SCALE GENOMIC DNA]</scope>
    <source>
        <strain evidence="10 11">JCM 30072</strain>
    </source>
</reference>
<accession>A0ABD5VZH7</accession>
<dbReference type="EC" id="1.2.1.41" evidence="7"/>
<dbReference type="NCBIfam" id="NF001221">
    <property type="entry name" value="PRK00197.1"/>
    <property type="match status" value="1"/>
</dbReference>
<evidence type="ECO:0000256" key="5">
    <source>
        <dbReference type="ARBA" id="ARBA00023002"/>
    </source>
</evidence>
<protein>
    <recommendedName>
        <fullName evidence="7">Gamma-glutamyl phosphate reductase</fullName>
        <shortName evidence="7">GPR</shortName>
        <ecNumber evidence="7">1.2.1.41</ecNumber>
    </recommendedName>
    <alternativeName>
        <fullName evidence="7">Glutamate-5-semialdehyde dehydrogenase</fullName>
    </alternativeName>
    <alternativeName>
        <fullName evidence="7">Glutamyl-gamma-semialdehyde dehydrogenase</fullName>
        <shortName evidence="7">GSA dehydrogenase</shortName>
    </alternativeName>
</protein>
<keyword evidence="2 7" id="KW-0028">Amino-acid biosynthesis</keyword>
<dbReference type="PANTHER" id="PTHR11063:SF8">
    <property type="entry name" value="DELTA-1-PYRROLINE-5-CARBOXYLATE SYNTHASE"/>
    <property type="match status" value="1"/>
</dbReference>
<dbReference type="InterPro" id="IPR012134">
    <property type="entry name" value="Glu-5-SA_DH"/>
</dbReference>
<evidence type="ECO:0000256" key="1">
    <source>
        <dbReference type="ARBA" id="ARBA00004985"/>
    </source>
</evidence>
<dbReference type="InterPro" id="IPR016161">
    <property type="entry name" value="Ald_DH/histidinol_DH"/>
</dbReference>
<feature type="compositionally biased region" description="Basic and acidic residues" evidence="8">
    <location>
        <begin position="1"/>
        <end position="12"/>
    </location>
</feature>
<dbReference type="InterPro" id="IPR016163">
    <property type="entry name" value="Ald_DH_C"/>
</dbReference>
<evidence type="ECO:0000256" key="8">
    <source>
        <dbReference type="SAM" id="MobiDB-lite"/>
    </source>
</evidence>
<dbReference type="NCBIfam" id="TIGR00407">
    <property type="entry name" value="proA"/>
    <property type="match status" value="1"/>
</dbReference>